<accession>A0AAN7PHQ8</accession>
<dbReference type="GO" id="GO:0005634">
    <property type="term" value="C:nucleus"/>
    <property type="evidence" value="ECO:0007669"/>
    <property type="project" value="InterPro"/>
</dbReference>
<evidence type="ECO:0000259" key="3">
    <source>
        <dbReference type="PROSITE" id="PS51915"/>
    </source>
</evidence>
<feature type="binding site" evidence="1">
    <location>
        <position position="60"/>
    </location>
    <ligand>
        <name>Zn(2+)</name>
        <dbReference type="ChEBI" id="CHEBI:29105"/>
    </ligand>
</feature>
<feature type="compositionally biased region" description="Low complexity" evidence="2">
    <location>
        <begin position="183"/>
        <end position="192"/>
    </location>
</feature>
<dbReference type="InterPro" id="IPR012934">
    <property type="entry name" value="Znf_AD"/>
</dbReference>
<comment type="caution">
    <text evidence="4">The sequence shown here is derived from an EMBL/GenBank/DDBJ whole genome shotgun (WGS) entry which is preliminary data.</text>
</comment>
<dbReference type="SUPFAM" id="SSF57716">
    <property type="entry name" value="Glucocorticoid receptor-like (DNA-binding domain)"/>
    <property type="match status" value="1"/>
</dbReference>
<evidence type="ECO:0000256" key="2">
    <source>
        <dbReference type="SAM" id="MobiDB-lite"/>
    </source>
</evidence>
<feature type="domain" description="ZAD" evidence="3">
    <location>
        <begin position="9"/>
        <end position="84"/>
    </location>
</feature>
<feature type="binding site" evidence="1">
    <location>
        <position position="14"/>
    </location>
    <ligand>
        <name>Zn(2+)</name>
        <dbReference type="ChEBI" id="CHEBI:29105"/>
    </ligand>
</feature>
<keyword evidence="1" id="KW-0863">Zinc-finger</keyword>
<dbReference type="EMBL" id="JARPUR010000001">
    <property type="protein sequence ID" value="KAK4886553.1"/>
    <property type="molecule type" value="Genomic_DNA"/>
</dbReference>
<proteinExistence type="predicted"/>
<evidence type="ECO:0000313" key="5">
    <source>
        <dbReference type="Proteomes" id="UP001353858"/>
    </source>
</evidence>
<dbReference type="Proteomes" id="UP001353858">
    <property type="component" value="Unassembled WGS sequence"/>
</dbReference>
<gene>
    <name evidence="4" type="ORF">RN001_002824</name>
</gene>
<name>A0AAN7PHQ8_9COLE</name>
<keyword evidence="1" id="KW-0479">Metal-binding</keyword>
<feature type="compositionally biased region" description="Basic residues" evidence="2">
    <location>
        <begin position="193"/>
        <end position="204"/>
    </location>
</feature>
<dbReference type="Pfam" id="PF07776">
    <property type="entry name" value="zf-AD"/>
    <property type="match status" value="1"/>
</dbReference>
<keyword evidence="5" id="KW-1185">Reference proteome</keyword>
<evidence type="ECO:0000256" key="1">
    <source>
        <dbReference type="PROSITE-ProRule" id="PRU01263"/>
    </source>
</evidence>
<feature type="binding site" evidence="1">
    <location>
        <position position="57"/>
    </location>
    <ligand>
        <name>Zn(2+)</name>
        <dbReference type="ChEBI" id="CHEBI:29105"/>
    </ligand>
</feature>
<feature type="region of interest" description="Disordered" evidence="2">
    <location>
        <begin position="175"/>
        <end position="210"/>
    </location>
</feature>
<feature type="binding site" evidence="1">
    <location>
        <position position="11"/>
    </location>
    <ligand>
        <name>Zn(2+)</name>
        <dbReference type="ChEBI" id="CHEBI:29105"/>
    </ligand>
</feature>
<protein>
    <recommendedName>
        <fullName evidence="3">ZAD domain-containing protein</fullName>
    </recommendedName>
</protein>
<dbReference type="SMART" id="SM00868">
    <property type="entry name" value="zf-AD"/>
    <property type="match status" value="1"/>
</dbReference>
<dbReference type="AlphaFoldDB" id="A0AAN7PHQ8"/>
<organism evidence="4 5">
    <name type="scientific">Aquatica leii</name>
    <dbReference type="NCBI Taxonomy" id="1421715"/>
    <lineage>
        <taxon>Eukaryota</taxon>
        <taxon>Metazoa</taxon>
        <taxon>Ecdysozoa</taxon>
        <taxon>Arthropoda</taxon>
        <taxon>Hexapoda</taxon>
        <taxon>Insecta</taxon>
        <taxon>Pterygota</taxon>
        <taxon>Neoptera</taxon>
        <taxon>Endopterygota</taxon>
        <taxon>Coleoptera</taxon>
        <taxon>Polyphaga</taxon>
        <taxon>Elateriformia</taxon>
        <taxon>Elateroidea</taxon>
        <taxon>Lampyridae</taxon>
        <taxon>Luciolinae</taxon>
        <taxon>Aquatica</taxon>
    </lineage>
</organism>
<reference evidence="5" key="1">
    <citation type="submission" date="2023-01" db="EMBL/GenBank/DDBJ databases">
        <title>Key to firefly adult light organ development and bioluminescence: homeobox transcription factors regulate luciferase expression and transportation to peroxisome.</title>
        <authorList>
            <person name="Fu X."/>
        </authorList>
    </citation>
    <scope>NUCLEOTIDE SEQUENCE [LARGE SCALE GENOMIC DNA]</scope>
</reference>
<dbReference type="GO" id="GO:0008270">
    <property type="term" value="F:zinc ion binding"/>
    <property type="evidence" value="ECO:0007669"/>
    <property type="project" value="UniProtKB-UniRule"/>
</dbReference>
<evidence type="ECO:0000313" key="4">
    <source>
        <dbReference type="EMBL" id="KAK4886553.1"/>
    </source>
</evidence>
<sequence length="313" mass="36205">MDNIFHVADCCRACLRIECSLTPTTTTDNDSVKFCDKLIACVSEVMWMKEGLPSLICTTCIERLRVAYDFRSVCLQSDNTLQRYISHLQDEAKQTINGQRPLTTPTKFDFGIPNSASDNLPCIIEEPQNAEYLHLKHFLDNDEELTKSENLVDTTSRSTSPDSNTVTVNFVNNNHQQLPDSTHLSQSQPQQQMHHHHHHHHPHQLQHQEENYDRLDRSLMQIQEQQQQIEEQHLQQFKPPRQVIKRTTGIQVRPPTPSALQDGNDVKPFTCTYGKLEIMYILKLFGNYSTVSDICAELCRVNQNIYKNHVRLR</sequence>
<keyword evidence="1" id="KW-0862">Zinc</keyword>
<dbReference type="PROSITE" id="PS51915">
    <property type="entry name" value="ZAD"/>
    <property type="match status" value="1"/>
</dbReference>